<organism evidence="6 7">
    <name type="scientific">Ditylenchus dipsaci</name>
    <dbReference type="NCBI Taxonomy" id="166011"/>
    <lineage>
        <taxon>Eukaryota</taxon>
        <taxon>Metazoa</taxon>
        <taxon>Ecdysozoa</taxon>
        <taxon>Nematoda</taxon>
        <taxon>Chromadorea</taxon>
        <taxon>Rhabditida</taxon>
        <taxon>Tylenchina</taxon>
        <taxon>Tylenchomorpha</taxon>
        <taxon>Sphaerularioidea</taxon>
        <taxon>Anguinidae</taxon>
        <taxon>Anguininae</taxon>
        <taxon>Ditylenchus</taxon>
    </lineage>
</organism>
<keyword evidence="4" id="KW-0694">RNA-binding</keyword>
<evidence type="ECO:0000256" key="4">
    <source>
        <dbReference type="RuleBase" id="RU365068"/>
    </source>
</evidence>
<dbReference type="GO" id="GO:0003723">
    <property type="term" value="F:RNA binding"/>
    <property type="evidence" value="ECO:0007669"/>
    <property type="project" value="UniProtKB-UniRule"/>
</dbReference>
<dbReference type="PROSITE" id="PS00039">
    <property type="entry name" value="DEAD_ATP_HELICASE"/>
    <property type="match status" value="1"/>
</dbReference>
<dbReference type="InterPro" id="IPR000629">
    <property type="entry name" value="RNA-helicase_DEAD-box_CS"/>
</dbReference>
<dbReference type="PANTHER" id="PTHR24031">
    <property type="entry name" value="RNA HELICASE"/>
    <property type="match status" value="1"/>
</dbReference>
<dbReference type="Gene3D" id="3.40.50.300">
    <property type="entry name" value="P-loop containing nucleotide triphosphate hydrolases"/>
    <property type="match status" value="1"/>
</dbReference>
<name>A0A915EQ80_9BILA</name>
<comment type="catalytic activity">
    <reaction evidence="4">
        <text>ATP + H2O = ADP + phosphate + H(+)</text>
        <dbReference type="Rhea" id="RHEA:13065"/>
        <dbReference type="ChEBI" id="CHEBI:15377"/>
        <dbReference type="ChEBI" id="CHEBI:15378"/>
        <dbReference type="ChEBI" id="CHEBI:30616"/>
        <dbReference type="ChEBI" id="CHEBI:43474"/>
        <dbReference type="ChEBI" id="CHEBI:456216"/>
        <dbReference type="EC" id="3.6.4.13"/>
    </reaction>
</comment>
<proteinExistence type="inferred from homology"/>
<dbReference type="GO" id="GO:0003724">
    <property type="term" value="F:RNA helicase activity"/>
    <property type="evidence" value="ECO:0007669"/>
    <property type="project" value="UniProtKB-EC"/>
</dbReference>
<comment type="similarity">
    <text evidence="4">Belongs to the DEAD box helicase family.</text>
</comment>
<keyword evidence="1 4" id="KW-0547">Nucleotide-binding</keyword>
<dbReference type="Pfam" id="PF00270">
    <property type="entry name" value="DEAD"/>
    <property type="match status" value="1"/>
</dbReference>
<comment type="function">
    <text evidence="4">RNA helicase.</text>
</comment>
<keyword evidence="2 4" id="KW-0378">Hydrolase</keyword>
<accession>A0A915EQ80</accession>
<feature type="domain" description="Helicase ATP-binding" evidence="5">
    <location>
        <begin position="57"/>
        <end position="155"/>
    </location>
</feature>
<dbReference type="GO" id="GO:0005524">
    <property type="term" value="F:ATP binding"/>
    <property type="evidence" value="ECO:0007669"/>
    <property type="project" value="UniProtKB-UniRule"/>
</dbReference>
<dbReference type="WBParaSite" id="jg7783.2">
    <property type="protein sequence ID" value="jg7783.2"/>
    <property type="gene ID" value="jg7783"/>
</dbReference>
<dbReference type="InterPro" id="IPR027417">
    <property type="entry name" value="P-loop_NTPase"/>
</dbReference>
<dbReference type="EC" id="3.6.4.13" evidence="4"/>
<sequence>MTEEDKRVSKLLCEEVKNYFFGTLKHTKFTAVQKCTIEYMINNYDCVDNPETCEINALIIAPSKELVDQIGKLAKPLCDALGFNLLRLVGGTKKSPEKLLQGKCVVIATPGRMEHLMEKMTEIKEYLKKLEVLIIDEADRFSAVEFQKNITSVLLCFQNKDVLDSILLLRQKK</sequence>
<dbReference type="Proteomes" id="UP000887574">
    <property type="component" value="Unplaced"/>
</dbReference>
<comment type="domain">
    <text evidence="4">The Q motif is unique to and characteristic of the DEAD box family of RNA helicases and controls ATP binding and hydrolysis.</text>
</comment>
<evidence type="ECO:0000313" key="7">
    <source>
        <dbReference type="WBParaSite" id="jg7783.2"/>
    </source>
</evidence>
<keyword evidence="3 4" id="KW-0067">ATP-binding</keyword>
<dbReference type="SUPFAM" id="SSF52540">
    <property type="entry name" value="P-loop containing nucleoside triphosphate hydrolases"/>
    <property type="match status" value="1"/>
</dbReference>
<evidence type="ECO:0000256" key="1">
    <source>
        <dbReference type="ARBA" id="ARBA00022741"/>
    </source>
</evidence>
<keyword evidence="6" id="KW-1185">Reference proteome</keyword>
<dbReference type="PROSITE" id="PS51192">
    <property type="entry name" value="HELICASE_ATP_BIND_1"/>
    <property type="match status" value="1"/>
</dbReference>
<dbReference type="InterPro" id="IPR011545">
    <property type="entry name" value="DEAD/DEAH_box_helicase_dom"/>
</dbReference>
<keyword evidence="4" id="KW-0347">Helicase</keyword>
<dbReference type="InterPro" id="IPR014001">
    <property type="entry name" value="Helicase_ATP-bd"/>
</dbReference>
<evidence type="ECO:0000256" key="3">
    <source>
        <dbReference type="ARBA" id="ARBA00022840"/>
    </source>
</evidence>
<reference evidence="7" key="1">
    <citation type="submission" date="2022-11" db="UniProtKB">
        <authorList>
            <consortium name="WormBaseParasite"/>
        </authorList>
    </citation>
    <scope>IDENTIFICATION</scope>
</reference>
<evidence type="ECO:0000256" key="2">
    <source>
        <dbReference type="ARBA" id="ARBA00022801"/>
    </source>
</evidence>
<protein>
    <recommendedName>
        <fullName evidence="4">ATP-dependent RNA helicase</fullName>
        <ecNumber evidence="4">3.6.4.13</ecNumber>
    </recommendedName>
</protein>
<dbReference type="GO" id="GO:0016787">
    <property type="term" value="F:hydrolase activity"/>
    <property type="evidence" value="ECO:0007669"/>
    <property type="project" value="UniProtKB-KW"/>
</dbReference>
<evidence type="ECO:0000259" key="5">
    <source>
        <dbReference type="PROSITE" id="PS51192"/>
    </source>
</evidence>
<dbReference type="AlphaFoldDB" id="A0A915EQ80"/>
<evidence type="ECO:0000313" key="6">
    <source>
        <dbReference type="Proteomes" id="UP000887574"/>
    </source>
</evidence>